<dbReference type="PROSITE" id="PS50125">
    <property type="entry name" value="GUANYLATE_CYCLASE_2"/>
    <property type="match status" value="1"/>
</dbReference>
<dbReference type="SMART" id="SM00044">
    <property type="entry name" value="CYCc"/>
    <property type="match status" value="1"/>
</dbReference>
<dbReference type="SUPFAM" id="SSF55073">
    <property type="entry name" value="Nucleotide cyclase"/>
    <property type="match status" value="1"/>
</dbReference>
<feature type="domain" description="Guanylate cyclase" evidence="2">
    <location>
        <begin position="473"/>
        <end position="607"/>
    </location>
</feature>
<feature type="transmembrane region" description="Helical" evidence="1">
    <location>
        <begin position="381"/>
        <end position="399"/>
    </location>
</feature>
<dbReference type="InterPro" id="IPR029787">
    <property type="entry name" value="Nucleotide_cyclase"/>
</dbReference>
<sequence length="725" mass="79504">MTSKQTSKHTKADTASGGSWWSDRWDGDARKRLLACLLCGLIAAGSWWAPGTGTFLRKMERMLRDSIAANDMRLAPREDFVFLGIDNASLTLDGLDPKVIEQNPTLTKMAQGWPLDRSVYGEAIDRLAAAGAKLIIVDLVFPMAASDEEDDAFAAAIARHRDKVVLASAFMGQAEGNEKTVTQVVEPTEKLLGPLENETPSGFVNYWPHPDDRIVREVEFSKTLSEANNQPRHPDDHVFVAMAVAAARQLGKDPEPEGKRARFRMARFKGKNVDEVYEPQSIYRIFVSDDWKHKYKQGQYFQDKVVIIGPAAPTFQDAHDTPAGKVYGAQLHLHVLGAILEDAWYQEGLLGDGKVLWLMMCFLAFLVACPIVLGWSRVLPLFLGLLAVVVIWLSGYLLAGDHTYALIAGVPWLVTTSSGIFGSIIWQAMTERARRQQLHRHLQRSMSPDVADAIVKAPEGYYTAASGNRKQVTVLFADVRGFTERSELQDAGELVSQLNEYLGKMVEVIFAHGGTVDKFIGDAIMATWGGLGGRPAEQFAEAAVTAATEMLEELAKLNEAWAKKGLDPFKIGIGLHHGEAVVGEVGSEQRTDFTVIGDAVNLASRIEGLTKMMGLDLLVSSSLVNLLSDTSSWLNVGEVRVKGRGAGVSLYTYVTGVPEQRELFNAALDLFRVGDLCTSSETLAKMDVEGPLSGVRNFYLQQIKLSEIDAKTPSGWDGVIKMDSK</sequence>
<evidence type="ECO:0000313" key="3">
    <source>
        <dbReference type="EMBL" id="BDS06406.1"/>
    </source>
</evidence>
<dbReference type="PANTHER" id="PTHR43081:SF1">
    <property type="entry name" value="ADENYLATE CYCLASE, TERMINAL-DIFFERENTIATION SPECIFIC"/>
    <property type="match status" value="1"/>
</dbReference>
<keyword evidence="1" id="KW-1133">Transmembrane helix</keyword>
<keyword evidence="1" id="KW-0472">Membrane</keyword>
<protein>
    <recommendedName>
        <fullName evidence="2">Guanylate cyclase domain-containing protein</fullName>
    </recommendedName>
</protein>
<dbReference type="GO" id="GO:0004016">
    <property type="term" value="F:adenylate cyclase activity"/>
    <property type="evidence" value="ECO:0007669"/>
    <property type="project" value="UniProtKB-ARBA"/>
</dbReference>
<feature type="transmembrane region" description="Helical" evidence="1">
    <location>
        <begin position="355"/>
        <end position="375"/>
    </location>
</feature>
<proteinExistence type="predicted"/>
<dbReference type="PANTHER" id="PTHR43081">
    <property type="entry name" value="ADENYLATE CYCLASE, TERMINAL-DIFFERENTIATION SPECIFIC-RELATED"/>
    <property type="match status" value="1"/>
</dbReference>
<dbReference type="InterPro" id="IPR007890">
    <property type="entry name" value="CHASE2"/>
</dbReference>
<reference evidence="3" key="1">
    <citation type="submission" date="2024-07" db="EMBL/GenBank/DDBJ databases">
        <title>Complete genome sequence of Verrucomicrobiaceae bacterium NT6N.</title>
        <authorList>
            <person name="Huang C."/>
            <person name="Takami H."/>
            <person name="Hamasaki K."/>
        </authorList>
    </citation>
    <scope>NUCLEOTIDE SEQUENCE</scope>
    <source>
        <strain evidence="3">NT6N</strain>
    </source>
</reference>
<dbReference type="AlphaFoldDB" id="A0AAT9FKE4"/>
<dbReference type="KEGG" id="osu:NT6N_14460"/>
<dbReference type="Pfam" id="PF00211">
    <property type="entry name" value="Guanylate_cyc"/>
    <property type="match status" value="1"/>
</dbReference>
<dbReference type="Pfam" id="PF05226">
    <property type="entry name" value="CHASE2"/>
    <property type="match status" value="1"/>
</dbReference>
<gene>
    <name evidence="3" type="ORF">NT6N_14460</name>
</gene>
<dbReference type="InterPro" id="IPR050697">
    <property type="entry name" value="Adenylyl/Guanylyl_Cyclase_3/4"/>
</dbReference>
<accession>A0AAT9FKE4</accession>
<dbReference type="EMBL" id="AP026866">
    <property type="protein sequence ID" value="BDS06406.1"/>
    <property type="molecule type" value="Genomic_DNA"/>
</dbReference>
<evidence type="ECO:0000259" key="2">
    <source>
        <dbReference type="PROSITE" id="PS50125"/>
    </source>
</evidence>
<dbReference type="SMART" id="SM01080">
    <property type="entry name" value="CHASE2"/>
    <property type="match status" value="1"/>
</dbReference>
<dbReference type="GO" id="GO:0006171">
    <property type="term" value="P:cAMP biosynthetic process"/>
    <property type="evidence" value="ECO:0007669"/>
    <property type="project" value="TreeGrafter"/>
</dbReference>
<evidence type="ECO:0000256" key="1">
    <source>
        <dbReference type="SAM" id="Phobius"/>
    </source>
</evidence>
<dbReference type="GO" id="GO:0035556">
    <property type="term" value="P:intracellular signal transduction"/>
    <property type="evidence" value="ECO:0007669"/>
    <property type="project" value="InterPro"/>
</dbReference>
<feature type="transmembrane region" description="Helical" evidence="1">
    <location>
        <begin position="32"/>
        <end position="56"/>
    </location>
</feature>
<organism evidence="3">
    <name type="scientific">Oceaniferula spumae</name>
    <dbReference type="NCBI Taxonomy" id="2979115"/>
    <lineage>
        <taxon>Bacteria</taxon>
        <taxon>Pseudomonadati</taxon>
        <taxon>Verrucomicrobiota</taxon>
        <taxon>Verrucomicrobiia</taxon>
        <taxon>Verrucomicrobiales</taxon>
        <taxon>Verrucomicrobiaceae</taxon>
        <taxon>Oceaniferula</taxon>
    </lineage>
</organism>
<dbReference type="Gene3D" id="3.30.70.1230">
    <property type="entry name" value="Nucleotide cyclase"/>
    <property type="match status" value="1"/>
</dbReference>
<feature type="transmembrane region" description="Helical" evidence="1">
    <location>
        <begin position="406"/>
        <end position="429"/>
    </location>
</feature>
<name>A0AAT9FKE4_9BACT</name>
<keyword evidence="1" id="KW-0812">Transmembrane</keyword>
<dbReference type="InterPro" id="IPR001054">
    <property type="entry name" value="A/G_cyclase"/>
</dbReference>
<dbReference type="CDD" id="cd07302">
    <property type="entry name" value="CHD"/>
    <property type="match status" value="1"/>
</dbReference>